<protein>
    <submittedName>
        <fullName evidence="2">Uncharacterized protein</fullName>
    </submittedName>
</protein>
<dbReference type="Proteomes" id="UP000290407">
    <property type="component" value="Unassembled WGS sequence"/>
</dbReference>
<reference evidence="2 3" key="1">
    <citation type="submission" date="2019-01" db="EMBL/GenBank/DDBJ databases">
        <title>Spirosoma flava sp. nov., a propanil-degrading bacterium isolated from herbicide-contaminated soil.</title>
        <authorList>
            <person name="Zhang L."/>
            <person name="Jiang J.-D."/>
        </authorList>
    </citation>
    <scope>NUCLEOTIDE SEQUENCE [LARGE SCALE GENOMIC DNA]</scope>
    <source>
        <strain evidence="2 3">TY50</strain>
    </source>
</reference>
<evidence type="ECO:0000313" key="3">
    <source>
        <dbReference type="Proteomes" id="UP000290407"/>
    </source>
</evidence>
<name>A0A4Q2UQR6_9BACT</name>
<comment type="caution">
    <text evidence="2">The sequence shown here is derived from an EMBL/GenBank/DDBJ whole genome shotgun (WGS) entry which is preliminary data.</text>
</comment>
<dbReference type="EMBL" id="SBLB01000002">
    <property type="protein sequence ID" value="RYC70015.1"/>
    <property type="molecule type" value="Genomic_DNA"/>
</dbReference>
<keyword evidence="3" id="KW-1185">Reference proteome</keyword>
<dbReference type="AlphaFoldDB" id="A0A4Q2UQR6"/>
<sequence length="267" mass="29335">MNLLFEKREVTRPASPEEKGDLMKRLLEVLSQIDQTEEEKKSVVADYNSQLKDMNKRVIQLRYNLQTNTVTQEVDVHAVINEMSGMTEYYDRNGIEVIELRHKTSRKDQDEAAAKRQLAMFDEQAANPDEDVRPFTDIRTALDIADLGEAFGQTMSVSADAARNDADPLQTQAATAADIRNAQPLPETGFDVSDTGTDWPDTLASVDETDTAAEPTATTGEAGVESFDPAGLDLLQADANVSGALPDRQTAPKPVRKSQKKPKPVTA</sequence>
<organism evidence="2 3">
    <name type="scientific">Spirosoma sordidisoli</name>
    <dbReference type="NCBI Taxonomy" id="2502893"/>
    <lineage>
        <taxon>Bacteria</taxon>
        <taxon>Pseudomonadati</taxon>
        <taxon>Bacteroidota</taxon>
        <taxon>Cytophagia</taxon>
        <taxon>Cytophagales</taxon>
        <taxon>Cytophagaceae</taxon>
        <taxon>Spirosoma</taxon>
    </lineage>
</organism>
<gene>
    <name evidence="2" type="ORF">EQG79_09090</name>
</gene>
<feature type="compositionally biased region" description="Basic residues" evidence="1">
    <location>
        <begin position="254"/>
        <end position="267"/>
    </location>
</feature>
<evidence type="ECO:0000256" key="1">
    <source>
        <dbReference type="SAM" id="MobiDB-lite"/>
    </source>
</evidence>
<accession>A0A4Q2UQR6</accession>
<feature type="compositionally biased region" description="Low complexity" evidence="1">
    <location>
        <begin position="212"/>
        <end position="225"/>
    </location>
</feature>
<evidence type="ECO:0000313" key="2">
    <source>
        <dbReference type="EMBL" id="RYC70015.1"/>
    </source>
</evidence>
<proteinExistence type="predicted"/>
<feature type="region of interest" description="Disordered" evidence="1">
    <location>
        <begin position="176"/>
        <end position="267"/>
    </location>
</feature>
<dbReference type="RefSeq" id="WP_129601243.1">
    <property type="nucleotide sequence ID" value="NZ_SBLB01000002.1"/>
</dbReference>